<comment type="similarity">
    <text evidence="1">Belongs to the universal ribosomal protein uS2 family.</text>
</comment>
<dbReference type="PANTHER" id="PTHR12534">
    <property type="entry name" value="30S RIBOSOMAL PROTEIN S2 PROKARYOTIC AND ORGANELLAR"/>
    <property type="match status" value="1"/>
</dbReference>
<dbReference type="GO" id="GO:0005763">
    <property type="term" value="C:mitochondrial small ribosomal subunit"/>
    <property type="evidence" value="ECO:0007669"/>
    <property type="project" value="TreeGrafter"/>
</dbReference>
<dbReference type="Proteomes" id="UP001311915">
    <property type="component" value="Unassembled WGS sequence"/>
</dbReference>
<dbReference type="SUPFAM" id="SSF52313">
    <property type="entry name" value="Ribosomal protein S2"/>
    <property type="match status" value="1"/>
</dbReference>
<dbReference type="InterPro" id="IPR023591">
    <property type="entry name" value="Ribosomal_uS2_flav_dom_sf"/>
</dbReference>
<dbReference type="AlphaFoldDB" id="A0AAV9K981"/>
<evidence type="ECO:0000313" key="3">
    <source>
        <dbReference type="EMBL" id="KAK4709245.1"/>
    </source>
</evidence>
<protein>
    <recommendedName>
        <fullName evidence="2">Small ribosomal subunit protein uS2c</fullName>
    </recommendedName>
</protein>
<organism evidence="3 4">
    <name type="scientific">Solanum pinnatisectum</name>
    <name type="common">tansyleaf nightshade</name>
    <dbReference type="NCBI Taxonomy" id="50273"/>
    <lineage>
        <taxon>Eukaryota</taxon>
        <taxon>Viridiplantae</taxon>
        <taxon>Streptophyta</taxon>
        <taxon>Embryophyta</taxon>
        <taxon>Tracheophyta</taxon>
        <taxon>Spermatophyta</taxon>
        <taxon>Magnoliopsida</taxon>
        <taxon>eudicotyledons</taxon>
        <taxon>Gunneridae</taxon>
        <taxon>Pentapetalae</taxon>
        <taxon>asterids</taxon>
        <taxon>lamiids</taxon>
        <taxon>Solanales</taxon>
        <taxon>Solanaceae</taxon>
        <taxon>Solanoideae</taxon>
        <taxon>Solaneae</taxon>
        <taxon>Solanum</taxon>
    </lineage>
</organism>
<dbReference type="PANTHER" id="PTHR12534:SF0">
    <property type="entry name" value="SMALL RIBOSOMAL SUBUNIT PROTEIN US2M"/>
    <property type="match status" value="1"/>
</dbReference>
<dbReference type="Pfam" id="PF00318">
    <property type="entry name" value="Ribosomal_S2"/>
    <property type="match status" value="1"/>
</dbReference>
<dbReference type="GO" id="GO:0006412">
    <property type="term" value="P:translation"/>
    <property type="evidence" value="ECO:0007669"/>
    <property type="project" value="InterPro"/>
</dbReference>
<dbReference type="Gene3D" id="3.40.50.10490">
    <property type="entry name" value="Glucose-6-phosphate isomerase like protein, domain 1"/>
    <property type="match status" value="1"/>
</dbReference>
<accession>A0AAV9K981</accession>
<dbReference type="GO" id="GO:0003735">
    <property type="term" value="F:structural constituent of ribosome"/>
    <property type="evidence" value="ECO:0007669"/>
    <property type="project" value="InterPro"/>
</dbReference>
<sequence>MTRRYWNINLEEIIEAGDHFGQGTRKFNQKMSPNISAKRKLIHITNLTRTARFYRSL</sequence>
<evidence type="ECO:0000313" key="4">
    <source>
        <dbReference type="Proteomes" id="UP001311915"/>
    </source>
</evidence>
<dbReference type="EMBL" id="JAWPEI010000012">
    <property type="protein sequence ID" value="KAK4709245.1"/>
    <property type="molecule type" value="Genomic_DNA"/>
</dbReference>
<gene>
    <name evidence="3" type="ORF">R3W88_030170</name>
</gene>
<evidence type="ECO:0000256" key="1">
    <source>
        <dbReference type="ARBA" id="ARBA00006242"/>
    </source>
</evidence>
<name>A0AAV9K981_9SOLN</name>
<evidence type="ECO:0000256" key="2">
    <source>
        <dbReference type="ARBA" id="ARBA00035155"/>
    </source>
</evidence>
<dbReference type="InterPro" id="IPR005706">
    <property type="entry name" value="Ribosomal_uS2_bac/mit/plastid"/>
</dbReference>
<dbReference type="InterPro" id="IPR001865">
    <property type="entry name" value="Ribosomal_uS2"/>
</dbReference>
<comment type="caution">
    <text evidence="3">The sequence shown here is derived from an EMBL/GenBank/DDBJ whole genome shotgun (WGS) entry which is preliminary data.</text>
</comment>
<proteinExistence type="inferred from homology"/>
<keyword evidence="4" id="KW-1185">Reference proteome</keyword>
<reference evidence="3 4" key="1">
    <citation type="submission" date="2023-10" db="EMBL/GenBank/DDBJ databases">
        <title>Genome-Wide Identification Analysis in wild type Solanum Pinnatisectum Reveals Some Genes Defensing Phytophthora Infestans.</title>
        <authorList>
            <person name="Sun C."/>
        </authorList>
    </citation>
    <scope>NUCLEOTIDE SEQUENCE [LARGE SCALE GENOMIC DNA]</scope>
    <source>
        <strain evidence="3">LQN</strain>
        <tissue evidence="3">Leaf</tissue>
    </source>
</reference>